<protein>
    <recommendedName>
        <fullName evidence="1">HTH cro/C1-type domain-containing protein</fullName>
    </recommendedName>
</protein>
<evidence type="ECO:0000313" key="2">
    <source>
        <dbReference type="EMBL" id="KXA65592.1"/>
    </source>
</evidence>
<dbReference type="PATRIC" id="fig|39777.7.peg.74"/>
<dbReference type="InterPro" id="IPR001387">
    <property type="entry name" value="Cro/C1-type_HTH"/>
</dbReference>
<comment type="caution">
    <text evidence="2">The sequence shown here is derived from an EMBL/GenBank/DDBJ whole genome shotgun (WGS) entry which is preliminary data.</text>
</comment>
<reference evidence="2 3" key="1">
    <citation type="submission" date="2016-01" db="EMBL/GenBank/DDBJ databases">
        <authorList>
            <person name="Oliw E.H."/>
        </authorList>
    </citation>
    <scope>NUCLEOTIDE SEQUENCE [LARGE SCALE GENOMIC DNA]</scope>
    <source>
        <strain evidence="2 3">CMW7756B</strain>
    </source>
</reference>
<name>A0A133S7F0_9FIRM</name>
<dbReference type="SUPFAM" id="SSF47413">
    <property type="entry name" value="lambda repressor-like DNA-binding domains"/>
    <property type="match status" value="1"/>
</dbReference>
<dbReference type="PROSITE" id="PS50943">
    <property type="entry name" value="HTH_CROC1"/>
    <property type="match status" value="1"/>
</dbReference>
<feature type="domain" description="HTH cro/C1-type" evidence="1">
    <location>
        <begin position="50"/>
        <end position="84"/>
    </location>
</feature>
<dbReference type="CDD" id="cd00093">
    <property type="entry name" value="HTH_XRE"/>
    <property type="match status" value="1"/>
</dbReference>
<organism evidence="2">
    <name type="scientific">Veillonella atypica</name>
    <dbReference type="NCBI Taxonomy" id="39777"/>
    <lineage>
        <taxon>Bacteria</taxon>
        <taxon>Bacillati</taxon>
        <taxon>Bacillota</taxon>
        <taxon>Negativicutes</taxon>
        <taxon>Veillonellales</taxon>
        <taxon>Veillonellaceae</taxon>
        <taxon>Veillonella</taxon>
    </lineage>
</organism>
<dbReference type="RefSeq" id="WP_060807055.1">
    <property type="nucleotide sequence ID" value="NZ_JAPVXZ010000014.1"/>
</dbReference>
<dbReference type="Pfam" id="PF01381">
    <property type="entry name" value="HTH_3"/>
    <property type="match status" value="1"/>
</dbReference>
<accession>A0A133S7F0</accession>
<dbReference type="AlphaFoldDB" id="A0A133S7F0"/>
<dbReference type="InterPro" id="IPR010982">
    <property type="entry name" value="Lambda_DNA-bd_dom_sf"/>
</dbReference>
<proteinExistence type="predicted"/>
<dbReference type="Proteomes" id="UP000070226">
    <property type="component" value="Unassembled WGS sequence"/>
</dbReference>
<sequence length="105" mass="12380">MSEKKLFNFRDKKIGNTIRTHRHNLGDGYKTLEAFVYNRATELFDDDQWISVRHLSNIELGKNTLTIDKLITLADALEVDPMELFEEILLIYRQQEKDLDLPKDI</sequence>
<gene>
    <name evidence="2" type="ORF">HMPREF3233_00074</name>
</gene>
<dbReference type="EMBL" id="LRQT01000002">
    <property type="protein sequence ID" value="KXA65592.1"/>
    <property type="molecule type" value="Genomic_DNA"/>
</dbReference>
<evidence type="ECO:0000313" key="3">
    <source>
        <dbReference type="Proteomes" id="UP000070226"/>
    </source>
</evidence>
<dbReference type="GO" id="GO:0003677">
    <property type="term" value="F:DNA binding"/>
    <property type="evidence" value="ECO:0007669"/>
    <property type="project" value="InterPro"/>
</dbReference>
<dbReference type="Gene3D" id="1.10.260.40">
    <property type="entry name" value="lambda repressor-like DNA-binding domains"/>
    <property type="match status" value="1"/>
</dbReference>
<evidence type="ECO:0000259" key="1">
    <source>
        <dbReference type="PROSITE" id="PS50943"/>
    </source>
</evidence>